<dbReference type="Pfam" id="PF00574">
    <property type="entry name" value="CLP_protease"/>
    <property type="match status" value="1"/>
</dbReference>
<evidence type="ECO:0000256" key="3">
    <source>
        <dbReference type="SAM" id="Phobius"/>
    </source>
</evidence>
<dbReference type="Proteomes" id="UP000756860">
    <property type="component" value="Unassembled WGS sequence"/>
</dbReference>
<keyword evidence="4" id="KW-0645">Protease</keyword>
<reference evidence="4 5" key="1">
    <citation type="submission" date="2021-05" db="EMBL/GenBank/DDBJ databases">
        <title>The draft genome of Geobacter luticola JCM 17780.</title>
        <authorList>
            <person name="Xu Z."/>
            <person name="Masuda Y."/>
            <person name="Itoh H."/>
            <person name="Senoo K."/>
        </authorList>
    </citation>
    <scope>NUCLEOTIDE SEQUENCE [LARGE SCALE GENOMIC DNA]</scope>
    <source>
        <strain evidence="4 5">JCM 17780</strain>
    </source>
</reference>
<keyword evidence="3" id="KW-1133">Transmembrane helix</keyword>
<dbReference type="InterPro" id="IPR029045">
    <property type="entry name" value="ClpP/crotonase-like_dom_sf"/>
</dbReference>
<dbReference type="PANTHER" id="PTHR10381:SF11">
    <property type="entry name" value="ATP-DEPENDENT CLP PROTEASE PROTEOLYTIC SUBUNIT, MITOCHONDRIAL"/>
    <property type="match status" value="1"/>
</dbReference>
<dbReference type="GO" id="GO:0008233">
    <property type="term" value="F:peptidase activity"/>
    <property type="evidence" value="ECO:0007669"/>
    <property type="project" value="UniProtKB-KW"/>
</dbReference>
<dbReference type="SUPFAM" id="SSF52096">
    <property type="entry name" value="ClpP/crotonase"/>
    <property type="match status" value="1"/>
</dbReference>
<accession>A0ABS5SAE3</accession>
<comment type="caution">
    <text evidence="4">The sequence shown here is derived from an EMBL/GenBank/DDBJ whole genome shotgun (WGS) entry which is preliminary data.</text>
</comment>
<evidence type="ECO:0000313" key="5">
    <source>
        <dbReference type="Proteomes" id="UP000756860"/>
    </source>
</evidence>
<evidence type="ECO:0000256" key="2">
    <source>
        <dbReference type="RuleBase" id="RU003567"/>
    </source>
</evidence>
<gene>
    <name evidence="4" type="ORF">KI810_04705</name>
</gene>
<dbReference type="PANTHER" id="PTHR10381">
    <property type="entry name" value="ATP-DEPENDENT CLP PROTEASE PROTEOLYTIC SUBUNIT"/>
    <property type="match status" value="1"/>
</dbReference>
<evidence type="ECO:0000313" key="4">
    <source>
        <dbReference type="EMBL" id="MBT0652345.1"/>
    </source>
</evidence>
<dbReference type="Gene3D" id="3.90.226.10">
    <property type="entry name" value="2-enoyl-CoA Hydratase, Chain A, domain 1"/>
    <property type="match status" value="1"/>
</dbReference>
<dbReference type="EMBL" id="JAHCVK010000001">
    <property type="protein sequence ID" value="MBT0652345.1"/>
    <property type="molecule type" value="Genomic_DNA"/>
</dbReference>
<comment type="similarity">
    <text evidence="1 2">Belongs to the peptidase S14 family.</text>
</comment>
<keyword evidence="5" id="KW-1185">Reference proteome</keyword>
<name>A0ABS5SAE3_9BACT</name>
<proteinExistence type="inferred from homology"/>
<evidence type="ECO:0000256" key="1">
    <source>
        <dbReference type="ARBA" id="ARBA00007039"/>
    </source>
</evidence>
<dbReference type="PRINTS" id="PR00127">
    <property type="entry name" value="CLPPROTEASEP"/>
</dbReference>
<dbReference type="InterPro" id="IPR023562">
    <property type="entry name" value="ClpP/TepA"/>
</dbReference>
<keyword evidence="3" id="KW-0472">Membrane</keyword>
<dbReference type="InterPro" id="IPR001907">
    <property type="entry name" value="ClpP"/>
</dbReference>
<sequence length="188" mass="21153">MAEKDKEQKESGLNDYGIIYLSGPINGGTAEAVSKQIIEYNIKGEVNQIQMIINSPGGSCPAGFSIIDIMEWSRIPIYTTGIGMIASMGLLVFMTGEKGRRVITPRTSILSHRFSAFNFGNHSQLIAGRKEEDLEHERIINHYLTYSNIKDRKELESYLLRDVDTWLAPNEAIEHGIADIIEPVRKRQ</sequence>
<keyword evidence="3" id="KW-0812">Transmembrane</keyword>
<protein>
    <recommendedName>
        <fullName evidence="2">ATP-dependent Clp protease proteolytic subunit</fullName>
    </recommendedName>
</protein>
<dbReference type="CDD" id="cd07017">
    <property type="entry name" value="S14_ClpP_2"/>
    <property type="match status" value="1"/>
</dbReference>
<dbReference type="GO" id="GO:0006508">
    <property type="term" value="P:proteolysis"/>
    <property type="evidence" value="ECO:0007669"/>
    <property type="project" value="UniProtKB-KW"/>
</dbReference>
<dbReference type="RefSeq" id="WP_214174296.1">
    <property type="nucleotide sequence ID" value="NZ_JAHCVK010000001.1"/>
</dbReference>
<feature type="transmembrane region" description="Helical" evidence="3">
    <location>
        <begin position="75"/>
        <end position="96"/>
    </location>
</feature>
<keyword evidence="4" id="KW-0378">Hydrolase</keyword>
<organism evidence="4 5">
    <name type="scientific">Geomobilimonas luticola</name>
    <dbReference type="NCBI Taxonomy" id="1114878"/>
    <lineage>
        <taxon>Bacteria</taxon>
        <taxon>Pseudomonadati</taxon>
        <taxon>Thermodesulfobacteriota</taxon>
        <taxon>Desulfuromonadia</taxon>
        <taxon>Geobacterales</taxon>
        <taxon>Geobacteraceae</taxon>
        <taxon>Geomobilimonas</taxon>
    </lineage>
</organism>